<accession>A0ABU3B8X9</accession>
<evidence type="ECO:0000313" key="2">
    <source>
        <dbReference type="EMBL" id="MDT0617431.1"/>
    </source>
</evidence>
<dbReference type="RefSeq" id="WP_311657199.1">
    <property type="nucleotide sequence ID" value="NZ_JAVRHY010000002.1"/>
</dbReference>
<gene>
    <name evidence="2" type="ORF">RM531_03015</name>
</gene>
<protein>
    <recommendedName>
        <fullName evidence="4">DUF309 domain-containing protein</fullName>
    </recommendedName>
</protein>
<evidence type="ECO:0000256" key="1">
    <source>
        <dbReference type="SAM" id="MobiDB-lite"/>
    </source>
</evidence>
<dbReference type="Proteomes" id="UP001259982">
    <property type="component" value="Unassembled WGS sequence"/>
</dbReference>
<dbReference type="EMBL" id="JAVRHY010000002">
    <property type="protein sequence ID" value="MDT0617431.1"/>
    <property type="molecule type" value="Genomic_DNA"/>
</dbReference>
<proteinExistence type="predicted"/>
<name>A0ABU3B8X9_9GAMM</name>
<keyword evidence="3" id="KW-1185">Reference proteome</keyword>
<dbReference type="InterPro" id="IPR023203">
    <property type="entry name" value="TTHA0068_sf"/>
</dbReference>
<feature type="region of interest" description="Disordered" evidence="1">
    <location>
        <begin position="182"/>
        <end position="203"/>
    </location>
</feature>
<comment type="caution">
    <text evidence="2">The sequence shown here is derived from an EMBL/GenBank/DDBJ whole genome shotgun (WGS) entry which is preliminary data.</text>
</comment>
<dbReference type="SUPFAM" id="SSF140663">
    <property type="entry name" value="TTHA0068-like"/>
    <property type="match status" value="1"/>
</dbReference>
<dbReference type="Gene3D" id="1.10.3450.10">
    <property type="entry name" value="TTHA0068-like"/>
    <property type="match status" value="1"/>
</dbReference>
<feature type="region of interest" description="Disordered" evidence="1">
    <location>
        <begin position="1"/>
        <end position="33"/>
    </location>
</feature>
<evidence type="ECO:0008006" key="4">
    <source>
        <dbReference type="Google" id="ProtNLM"/>
    </source>
</evidence>
<reference evidence="2 3" key="1">
    <citation type="submission" date="2023-09" db="EMBL/GenBank/DDBJ databases">
        <authorList>
            <person name="Rey-Velasco X."/>
        </authorList>
    </citation>
    <scope>NUCLEOTIDE SEQUENCE [LARGE SCALE GENOMIC DNA]</scope>
    <source>
        <strain evidence="2 3">P385</strain>
    </source>
</reference>
<sequence length="203" mass="22800">MTRDRWQFDDADSDHGGHRHVPTPPVNADLGDWSGPRYSTLPLPAFRFLPGRDAQPESSHLPAFDLPSADPTDWRYCAPYLYAVDCFNHGFWWEAASLWAGLAAGTDPNDADHHCLNGLTRAAEALLRRRMGWRSSVARLRLETERAFARVPEATLTGLQPATWWPSLDRCLRPGGVDFPRLELDGPSSESQENAQYCIDGRK</sequence>
<evidence type="ECO:0000313" key="3">
    <source>
        <dbReference type="Proteomes" id="UP001259982"/>
    </source>
</evidence>
<feature type="compositionally biased region" description="Basic and acidic residues" evidence="1">
    <location>
        <begin position="1"/>
        <end position="16"/>
    </location>
</feature>
<organism evidence="2 3">
    <name type="scientific">Spectribacter acetivorans</name>
    <dbReference type="NCBI Taxonomy" id="3075603"/>
    <lineage>
        <taxon>Bacteria</taxon>
        <taxon>Pseudomonadati</taxon>
        <taxon>Pseudomonadota</taxon>
        <taxon>Gammaproteobacteria</taxon>
        <taxon>Salinisphaerales</taxon>
        <taxon>Salinisphaeraceae</taxon>
        <taxon>Spectribacter</taxon>
    </lineage>
</organism>